<evidence type="ECO:0000259" key="13">
    <source>
        <dbReference type="PROSITE" id="PS51194"/>
    </source>
</evidence>
<gene>
    <name evidence="14" type="ORF">DSTB1V02_LOCUS12945</name>
</gene>
<evidence type="ECO:0000256" key="1">
    <source>
        <dbReference type="ARBA" id="ARBA00004496"/>
    </source>
</evidence>
<evidence type="ECO:0000256" key="2">
    <source>
        <dbReference type="ARBA" id="ARBA00008020"/>
    </source>
</evidence>
<dbReference type="Pfam" id="PF00271">
    <property type="entry name" value="Helicase_C"/>
    <property type="match status" value="1"/>
</dbReference>
<dbReference type="Gene3D" id="3.30.260.10">
    <property type="entry name" value="TCP-1-like chaperonin intermediate domain"/>
    <property type="match status" value="1"/>
</dbReference>
<organism evidence="14">
    <name type="scientific">Darwinula stevensoni</name>
    <dbReference type="NCBI Taxonomy" id="69355"/>
    <lineage>
        <taxon>Eukaryota</taxon>
        <taxon>Metazoa</taxon>
        <taxon>Ecdysozoa</taxon>
        <taxon>Arthropoda</taxon>
        <taxon>Crustacea</taxon>
        <taxon>Oligostraca</taxon>
        <taxon>Ostracoda</taxon>
        <taxon>Podocopa</taxon>
        <taxon>Podocopida</taxon>
        <taxon>Darwinulocopina</taxon>
        <taxon>Darwinuloidea</taxon>
        <taxon>Darwinulidae</taxon>
        <taxon>Darwinula</taxon>
    </lineage>
</organism>
<evidence type="ECO:0000313" key="15">
    <source>
        <dbReference type="Proteomes" id="UP000677054"/>
    </source>
</evidence>
<dbReference type="PROSITE" id="PS00750">
    <property type="entry name" value="TCP1_1"/>
    <property type="match status" value="1"/>
</dbReference>
<comment type="subcellular location">
    <subcellularLocation>
        <location evidence="1">Cytoplasm</location>
    </subcellularLocation>
</comment>
<dbReference type="Gene3D" id="3.40.50.300">
    <property type="entry name" value="P-loop containing nucleotide triphosphate hydrolases"/>
    <property type="match status" value="3"/>
</dbReference>
<dbReference type="GO" id="GO:0016887">
    <property type="term" value="F:ATP hydrolysis activity"/>
    <property type="evidence" value="ECO:0007669"/>
    <property type="project" value="InterPro"/>
</dbReference>
<protein>
    <recommendedName>
        <fullName evidence="4">T-complex protein 1 subunit eta</fullName>
    </recommendedName>
    <alternativeName>
        <fullName evidence="9">CCT-eta</fullName>
    </alternativeName>
</protein>
<dbReference type="GO" id="GO:0140662">
    <property type="term" value="F:ATP-dependent protein folding chaperone"/>
    <property type="evidence" value="ECO:0007669"/>
    <property type="project" value="InterPro"/>
</dbReference>
<comment type="similarity">
    <text evidence="2 11">Belongs to the TCP-1 chaperonin family.</text>
</comment>
<dbReference type="FunFam" id="3.50.7.10:FF:000006">
    <property type="entry name" value="T-complex protein 1 subunit eta"/>
    <property type="match status" value="1"/>
</dbReference>
<dbReference type="PRINTS" id="PR00304">
    <property type="entry name" value="TCOMPLEXTCP1"/>
</dbReference>
<dbReference type="InterPro" id="IPR054827">
    <property type="entry name" value="thermosome_alpha"/>
</dbReference>
<dbReference type="Proteomes" id="UP000677054">
    <property type="component" value="Unassembled WGS sequence"/>
</dbReference>
<dbReference type="SUPFAM" id="SSF54849">
    <property type="entry name" value="GroEL-intermediate domain like"/>
    <property type="match status" value="1"/>
</dbReference>
<dbReference type="PROSITE" id="PS51194">
    <property type="entry name" value="HELICASE_CTER"/>
    <property type="match status" value="1"/>
</dbReference>
<dbReference type="InterPro" id="IPR055206">
    <property type="entry name" value="DEXQc_SUV3"/>
</dbReference>
<dbReference type="InterPro" id="IPR012720">
    <property type="entry name" value="Chap_CCT_eta"/>
</dbReference>
<evidence type="ECO:0000256" key="11">
    <source>
        <dbReference type="RuleBase" id="RU004187"/>
    </source>
</evidence>
<dbReference type="NCBIfam" id="TIGR02345">
    <property type="entry name" value="chap_CCT_eta"/>
    <property type="match status" value="1"/>
</dbReference>
<keyword evidence="8 11" id="KW-0143">Chaperone</keyword>
<dbReference type="NCBIfam" id="NF041082">
    <property type="entry name" value="thermosome_alpha"/>
    <property type="match status" value="1"/>
</dbReference>
<dbReference type="NCBIfam" id="NF041083">
    <property type="entry name" value="thermosome_beta"/>
    <property type="match status" value="1"/>
</dbReference>
<dbReference type="Gene3D" id="1.20.272.40">
    <property type="match status" value="1"/>
</dbReference>
<dbReference type="GO" id="GO:0051082">
    <property type="term" value="F:unfolded protein binding"/>
    <property type="evidence" value="ECO:0007669"/>
    <property type="project" value="InterPro"/>
</dbReference>
<dbReference type="InterPro" id="IPR027410">
    <property type="entry name" value="TCP-1-like_intermed_sf"/>
</dbReference>
<evidence type="ECO:0000256" key="9">
    <source>
        <dbReference type="ARBA" id="ARBA00032221"/>
    </source>
</evidence>
<dbReference type="InterPro" id="IPR002194">
    <property type="entry name" value="Chaperonin_TCP-1_CS"/>
</dbReference>
<dbReference type="OrthoDB" id="1935484at2759"/>
<dbReference type="SUPFAM" id="SSF52029">
    <property type="entry name" value="GroEL apical domain-like"/>
    <property type="match status" value="1"/>
</dbReference>
<dbReference type="PROSITE" id="PS00995">
    <property type="entry name" value="TCP1_3"/>
    <property type="match status" value="1"/>
</dbReference>
<dbReference type="SUPFAM" id="SSF48592">
    <property type="entry name" value="GroEL equatorial domain-like"/>
    <property type="match status" value="1"/>
</dbReference>
<evidence type="ECO:0000256" key="7">
    <source>
        <dbReference type="ARBA" id="ARBA00022840"/>
    </source>
</evidence>
<dbReference type="Gene3D" id="1.20.58.1080">
    <property type="match status" value="1"/>
</dbReference>
<dbReference type="InterPro" id="IPR027413">
    <property type="entry name" value="GROEL-like_equatorial_sf"/>
</dbReference>
<dbReference type="Gene3D" id="3.50.7.10">
    <property type="entry name" value="GroEL"/>
    <property type="match status" value="1"/>
</dbReference>
<evidence type="ECO:0000256" key="5">
    <source>
        <dbReference type="ARBA" id="ARBA00022490"/>
    </source>
</evidence>
<evidence type="ECO:0000313" key="14">
    <source>
        <dbReference type="EMBL" id="CAD7253195.1"/>
    </source>
</evidence>
<dbReference type="SUPFAM" id="SSF52540">
    <property type="entry name" value="P-loop containing nucleoside triphosphate hydrolases"/>
    <property type="match status" value="1"/>
</dbReference>
<evidence type="ECO:0000256" key="4">
    <source>
        <dbReference type="ARBA" id="ARBA00015836"/>
    </source>
</evidence>
<evidence type="ECO:0000256" key="6">
    <source>
        <dbReference type="ARBA" id="ARBA00022741"/>
    </source>
</evidence>
<dbReference type="InterPro" id="IPR022192">
    <property type="entry name" value="SUV3_C"/>
</dbReference>
<dbReference type="PROSITE" id="PS00751">
    <property type="entry name" value="TCP1_2"/>
    <property type="match status" value="1"/>
</dbReference>
<dbReference type="CDD" id="cd03340">
    <property type="entry name" value="TCP1_eta"/>
    <property type="match status" value="1"/>
</dbReference>
<dbReference type="Pfam" id="PF22527">
    <property type="entry name" value="DEXQc_Suv3"/>
    <property type="match status" value="2"/>
</dbReference>
<dbReference type="AlphaFoldDB" id="A0A7R9AFB4"/>
<dbReference type="InterPro" id="IPR041082">
    <property type="entry name" value="Suv3_C_1"/>
</dbReference>
<keyword evidence="7 11" id="KW-0067">ATP-binding</keyword>
<dbReference type="EMBL" id="LR904946">
    <property type="protein sequence ID" value="CAD7253195.1"/>
    <property type="molecule type" value="Genomic_DNA"/>
</dbReference>
<dbReference type="Gene3D" id="1.10.1740.140">
    <property type="match status" value="1"/>
</dbReference>
<reference evidence="14" key="1">
    <citation type="submission" date="2020-11" db="EMBL/GenBank/DDBJ databases">
        <authorList>
            <person name="Tran Van P."/>
        </authorList>
    </citation>
    <scope>NUCLEOTIDE SEQUENCE</scope>
</reference>
<sequence length="1204" mass="134607">MPQIILLREGTESHQGKPHLISNINACEAIVDAIRTTLGPRGMDKLILDSSGKTTISNDGATIMKKLDIVHPAAKTLVDIAKSQDAEVGDGTTTVVLLAGEFLRVAKPFIEDGVHPQIITRSYTKATNLALKRIEEISVKVMEDNPVKHRELLEKCAATALSSKLVSTQKDFFAKMVVAAVNLLDDLLPLDMIGVKKVQGGALEDSLLVAGVAFKKTFSYAGFEMQPKLYQKPKIALLNIELELKAERDNAEVRVKDVKEYQKVVDAEWTILYEKLDLIHKSGAKVVLSKLPIGDVATQYFADRDMFCAGRVPDDDLKRTMKACGGCVQTTAHDMRDEVLGRCETFEERQIGGERYNFFKGCPNAKTCTIILRGGTEQFIEETERSLHDAIMIVRRAIKNDAIVAGGGAIEMELSRYLREHSRSIAGKEQLLIAAYARALEVIPRQLCDNAGFDSTNILNRLRQRHAQNDVWCGVDINEEDVCDNFIACVWEPAMMKVNALSAANEAACLILSVDETVKNPASESQENKPPLPGMGRGRGRPMTKRSKHRSDEISSLFVPVLVKPNPDDINVGVELSEKLRKQDLQRVLVQFHQREEVKSLCLENGLDNTLYHQAYISFRRYCLESEVLPPELHIVFSDILQNAGHVDDIFPYFMAHAQKIFPHLGCMDDLKKISDLRSPTNWYPEARALNRKIFFHAGPTNSGKTYQALERFLQAKSGVYCGPLKLLAVEVFQKANQQMPKLKDLIYPIDEVAVIDEIQMMRDPERGWAWTRALLGVAAEEVHVCGEASAIQLVQDMCSTADETLEVRKYKRLTELEIESKALRSLDNVQPGDCIVCFSKNDIYAISRSLESKGHQVAVIYGGLPPGTKLAQAQKFNDPEDPCKILVATDAVGMGLNLMKIFVVEPYINVIDCFEQGYVTTFKAEDLPTLKALLAQQPEPLTQAGLHPTAEQIELYAYHLPNATLSNLMDIFISLSTVDDSLFFMCNIEQLKFLADMIQHVPLPLRARYVFCCAPINRKMPFYARQYSRNEPVTLDWLCHHLGWPFAPPRTILDLVHLESVFDVLDLYLWLSYRFSDLFPDALLVRDMQKELDDVIQQGVVNITKLLKNSETGISGATGLGDAQDAFTLKIKQQQYKKGKTAAAPESATAKTMGLKSRGGELTQRLVDQGLLTPKMLQQLQEEWLKSSQNDPPSSPNSKKKTK</sequence>
<dbReference type="EMBL" id="CAJPEV010005429">
    <property type="protein sequence ID" value="CAG0903148.1"/>
    <property type="molecule type" value="Genomic_DNA"/>
</dbReference>
<feature type="domain" description="Helicase C-terminal" evidence="13">
    <location>
        <begin position="822"/>
        <end position="1010"/>
    </location>
</feature>
<dbReference type="Gene3D" id="1.10.560.10">
    <property type="entry name" value="GroEL-like equatorial domain"/>
    <property type="match status" value="1"/>
</dbReference>
<dbReference type="InterPro" id="IPR002423">
    <property type="entry name" value="Cpn60/GroEL/TCP-1"/>
</dbReference>
<name>A0A7R9AFB4_9CRUS</name>
<dbReference type="InterPro" id="IPR041453">
    <property type="entry name" value="Suv3_N"/>
</dbReference>
<feature type="region of interest" description="Disordered" evidence="12">
    <location>
        <begin position="1180"/>
        <end position="1204"/>
    </location>
</feature>
<dbReference type="InterPro" id="IPR001650">
    <property type="entry name" value="Helicase_C-like"/>
</dbReference>
<dbReference type="Pfam" id="PF18147">
    <property type="entry name" value="Suv3_C_1"/>
    <property type="match status" value="1"/>
</dbReference>
<dbReference type="FunFam" id="3.30.260.10:FF:000022">
    <property type="entry name" value="T-complex protein 1 subunit eta"/>
    <property type="match status" value="1"/>
</dbReference>
<dbReference type="InterPro" id="IPR027409">
    <property type="entry name" value="GroEL-like_apical_dom_sf"/>
</dbReference>
<dbReference type="Pfam" id="PF00118">
    <property type="entry name" value="Cpn60_TCP1"/>
    <property type="match status" value="1"/>
</dbReference>
<evidence type="ECO:0000256" key="12">
    <source>
        <dbReference type="SAM" id="MobiDB-lite"/>
    </source>
</evidence>
<dbReference type="FunFam" id="1.10.560.10:FF:000017">
    <property type="entry name" value="T-complex protein 1 subunit eta"/>
    <property type="match status" value="1"/>
</dbReference>
<keyword evidence="5" id="KW-0963">Cytoplasm</keyword>
<keyword evidence="15" id="KW-1185">Reference proteome</keyword>
<dbReference type="Pfam" id="PF18114">
    <property type="entry name" value="Suv3_N"/>
    <property type="match status" value="1"/>
</dbReference>
<dbReference type="GO" id="GO:0005832">
    <property type="term" value="C:chaperonin-containing T-complex"/>
    <property type="evidence" value="ECO:0007669"/>
    <property type="project" value="UniProtKB-ARBA"/>
</dbReference>
<feature type="compositionally biased region" description="Basic residues" evidence="12">
    <location>
        <begin position="538"/>
        <end position="549"/>
    </location>
</feature>
<dbReference type="Pfam" id="PF12513">
    <property type="entry name" value="SUV3_C"/>
    <property type="match status" value="1"/>
</dbReference>
<keyword evidence="6 11" id="KW-0547">Nucleotide-binding</keyword>
<accession>A0A7R9AFB4</accession>
<comment type="similarity">
    <text evidence="3">Belongs to the helicase family.</text>
</comment>
<proteinExistence type="inferred from homology"/>
<dbReference type="InterPro" id="IPR017998">
    <property type="entry name" value="Chaperone_TCP-1"/>
</dbReference>
<dbReference type="InterPro" id="IPR027417">
    <property type="entry name" value="P-loop_NTPase"/>
</dbReference>
<comment type="catalytic activity">
    <reaction evidence="10">
        <text>ATP + H2O = ADP + phosphate + H(+)</text>
        <dbReference type="Rhea" id="RHEA:13065"/>
        <dbReference type="ChEBI" id="CHEBI:15377"/>
        <dbReference type="ChEBI" id="CHEBI:15378"/>
        <dbReference type="ChEBI" id="CHEBI:30616"/>
        <dbReference type="ChEBI" id="CHEBI:43474"/>
        <dbReference type="ChEBI" id="CHEBI:456216"/>
    </reaction>
</comment>
<dbReference type="PANTHER" id="PTHR11353">
    <property type="entry name" value="CHAPERONIN"/>
    <property type="match status" value="1"/>
</dbReference>
<dbReference type="GO" id="GO:0005524">
    <property type="term" value="F:ATP binding"/>
    <property type="evidence" value="ECO:0007669"/>
    <property type="project" value="UniProtKB-KW"/>
</dbReference>
<feature type="region of interest" description="Disordered" evidence="12">
    <location>
        <begin position="520"/>
        <end position="552"/>
    </location>
</feature>
<evidence type="ECO:0000256" key="3">
    <source>
        <dbReference type="ARBA" id="ARBA00008708"/>
    </source>
</evidence>
<evidence type="ECO:0000256" key="10">
    <source>
        <dbReference type="ARBA" id="ARBA00049360"/>
    </source>
</evidence>
<dbReference type="InterPro" id="IPR053374">
    <property type="entry name" value="TCP-1_chaperonin"/>
</dbReference>
<dbReference type="FunFam" id="1.20.58.1080:FF:000001">
    <property type="entry name" value="ATP-dependent RNA helicase SUPV3L1, mitochondrial"/>
    <property type="match status" value="1"/>
</dbReference>
<evidence type="ECO:0000256" key="8">
    <source>
        <dbReference type="ARBA" id="ARBA00023186"/>
    </source>
</evidence>